<dbReference type="GO" id="GO:0008270">
    <property type="term" value="F:zinc ion binding"/>
    <property type="evidence" value="ECO:0007669"/>
    <property type="project" value="InterPro"/>
</dbReference>
<dbReference type="InterPro" id="IPR050344">
    <property type="entry name" value="Peptidase_M1_aminopeptidases"/>
</dbReference>
<dbReference type="InterPro" id="IPR027268">
    <property type="entry name" value="Peptidase_M4/M1_CTD_sf"/>
</dbReference>
<evidence type="ECO:0000256" key="1">
    <source>
        <dbReference type="ARBA" id="ARBA00010136"/>
    </source>
</evidence>
<sequence>MNVVRCCISYVLELVMSGDHIHGNNQTVWVPVNLCMDTLTTSVTENIGDDNNVSIHSSEDFRLPRTLFPHLYDLSIQVHLHDNKSQAFFFNGSVTIKVFCNVSTTEFFVHASDNLNVSLDQIHMSPLHEKNQTSSYIQIDEVHYIEDAECYRIKLKTPLQPYTYYNLTFGQFRSDMDYDSDGLYTSRYLENGIYKYLASTYMESIYARNVFPCWDEPEFKANFKFTVWARPDKIRSAEYALDIGIKLLGYFEDYFDIPYSLPKMDMIAIPNSSITAMENWGLITYDENKMLWDAENGSINTLIDVTFSVSHKLAHQGASLVWMMEKFMGRRAFQNGVKRYLIQNQYKNTDEKDLWKALSEAIPVFSRSQILNDLFSLANIRPDLRFITYCTAIRHGGHVEWKFLEGQLTLNDSVNEEDTENKMLALTCSRDTEIMKEYLKRVRKNENLWFTLDYFAKSPVGNQLLWDHLSDVHNFDKHKDFTEFILNALAKYPYSLFSGRNYEKILLTEANNQIDPELREKLKYLFEISSGKRTWTEVYSAIIQWLKKNIPIVTHSL</sequence>
<dbReference type="Pfam" id="PF17900">
    <property type="entry name" value="Peptidase_M1_N"/>
    <property type="match status" value="1"/>
</dbReference>
<evidence type="ECO:0000259" key="3">
    <source>
        <dbReference type="Pfam" id="PF11838"/>
    </source>
</evidence>
<feature type="domain" description="Peptidase M1 membrane alanine aminopeptidase" evidence="2">
    <location>
        <begin position="239"/>
        <end position="316"/>
    </location>
</feature>
<name>A0A094ZQK7_SCHHA</name>
<dbReference type="InterPro" id="IPR042097">
    <property type="entry name" value="Aminopeptidase_N-like_N_sf"/>
</dbReference>
<dbReference type="GO" id="GO:0006508">
    <property type="term" value="P:proteolysis"/>
    <property type="evidence" value="ECO:0007669"/>
    <property type="project" value="TreeGrafter"/>
</dbReference>
<dbReference type="Gene3D" id="1.25.50.20">
    <property type="match status" value="1"/>
</dbReference>
<feature type="domain" description="ERAP1-like C-terminal" evidence="3">
    <location>
        <begin position="379"/>
        <end position="498"/>
    </location>
</feature>
<proteinExistence type="inferred from homology"/>
<dbReference type="Pfam" id="PF11838">
    <property type="entry name" value="ERAP1_C"/>
    <property type="match status" value="1"/>
</dbReference>
<dbReference type="GO" id="GO:0005615">
    <property type="term" value="C:extracellular space"/>
    <property type="evidence" value="ECO:0007669"/>
    <property type="project" value="TreeGrafter"/>
</dbReference>
<dbReference type="InterPro" id="IPR024571">
    <property type="entry name" value="ERAP1-like_C_dom"/>
</dbReference>
<dbReference type="SUPFAM" id="SSF55486">
    <property type="entry name" value="Metalloproteases ('zincins'), catalytic domain"/>
    <property type="match status" value="2"/>
</dbReference>
<dbReference type="GO" id="GO:0042277">
    <property type="term" value="F:peptide binding"/>
    <property type="evidence" value="ECO:0007669"/>
    <property type="project" value="TreeGrafter"/>
</dbReference>
<dbReference type="GO" id="GO:0043171">
    <property type="term" value="P:peptide catabolic process"/>
    <property type="evidence" value="ECO:0007669"/>
    <property type="project" value="TreeGrafter"/>
</dbReference>
<evidence type="ECO:0000313" key="5">
    <source>
        <dbReference type="EMBL" id="KGB37035.1"/>
    </source>
</evidence>
<keyword evidence="5" id="KW-0645">Protease</keyword>
<dbReference type="InterPro" id="IPR045357">
    <property type="entry name" value="Aminopeptidase_N-like_N"/>
</dbReference>
<dbReference type="MEROPS" id="M01.018"/>
<dbReference type="STRING" id="6185.A0A094ZQK7"/>
<organism evidence="5">
    <name type="scientific">Schistosoma haematobium</name>
    <name type="common">Blood fluke</name>
    <dbReference type="NCBI Taxonomy" id="6185"/>
    <lineage>
        <taxon>Eukaryota</taxon>
        <taxon>Metazoa</taxon>
        <taxon>Spiralia</taxon>
        <taxon>Lophotrochozoa</taxon>
        <taxon>Platyhelminthes</taxon>
        <taxon>Trematoda</taxon>
        <taxon>Digenea</taxon>
        <taxon>Strigeidida</taxon>
        <taxon>Schistosomatoidea</taxon>
        <taxon>Schistosomatidae</taxon>
        <taxon>Schistosoma</taxon>
    </lineage>
</organism>
<keyword evidence="5" id="KW-0378">Hydrolase</keyword>
<reference evidence="5" key="1">
    <citation type="journal article" date="2012" name="Nat. Genet.">
        <title>Whole-genome sequence of Schistosoma haematobium.</title>
        <authorList>
            <person name="Young N.D."/>
            <person name="Jex A.R."/>
            <person name="Li B."/>
            <person name="Liu S."/>
            <person name="Yang L."/>
            <person name="Xiong Z."/>
            <person name="Li Y."/>
            <person name="Cantacessi C."/>
            <person name="Hall R.S."/>
            <person name="Xu X."/>
            <person name="Chen F."/>
            <person name="Wu X."/>
            <person name="Zerlotini A."/>
            <person name="Oliveira G."/>
            <person name="Hofmann A."/>
            <person name="Zhang G."/>
            <person name="Fang X."/>
            <person name="Kang Y."/>
            <person name="Campbell B.E."/>
            <person name="Loukas A."/>
            <person name="Ranganathan S."/>
            <person name="Rollinson D."/>
            <person name="Rinaldi G."/>
            <person name="Brindley P.J."/>
            <person name="Yang H."/>
            <person name="Wang J."/>
            <person name="Wang J."/>
            <person name="Gasser R.B."/>
        </authorList>
    </citation>
    <scope>NUCLEOTIDE SEQUENCE [LARGE SCALE GENOMIC DNA]</scope>
</reference>
<dbReference type="SUPFAM" id="SSF63737">
    <property type="entry name" value="Leukotriene A4 hydrolase N-terminal domain"/>
    <property type="match status" value="1"/>
</dbReference>
<dbReference type="EMBL" id="KL250837">
    <property type="protein sequence ID" value="KGB37035.1"/>
    <property type="molecule type" value="Genomic_DNA"/>
</dbReference>
<dbReference type="PANTHER" id="PTHR11533">
    <property type="entry name" value="PROTEASE M1 ZINC METALLOPROTEASE"/>
    <property type="match status" value="1"/>
</dbReference>
<dbReference type="Gene3D" id="2.60.40.1730">
    <property type="entry name" value="tricorn interacting facor f3 domain"/>
    <property type="match status" value="1"/>
</dbReference>
<feature type="domain" description="Peptidase M1 membrane alanine aminopeptidase" evidence="2">
    <location>
        <begin position="317"/>
        <end position="362"/>
    </location>
</feature>
<dbReference type="GO" id="GO:0005737">
    <property type="term" value="C:cytoplasm"/>
    <property type="evidence" value="ECO:0007669"/>
    <property type="project" value="TreeGrafter"/>
</dbReference>
<gene>
    <name evidence="5" type="ORF">MS3_05346</name>
</gene>
<accession>A0A094ZQK7</accession>
<dbReference type="GO" id="GO:0070006">
    <property type="term" value="F:metalloaminopeptidase activity"/>
    <property type="evidence" value="ECO:0007669"/>
    <property type="project" value="TreeGrafter"/>
</dbReference>
<dbReference type="Gene3D" id="1.10.390.10">
    <property type="entry name" value="Neutral Protease Domain 2"/>
    <property type="match status" value="1"/>
</dbReference>
<dbReference type="InterPro" id="IPR014782">
    <property type="entry name" value="Peptidase_M1_dom"/>
</dbReference>
<comment type="similarity">
    <text evidence="1">Belongs to the peptidase M1 family.</text>
</comment>
<evidence type="ECO:0000259" key="2">
    <source>
        <dbReference type="Pfam" id="PF01433"/>
    </source>
</evidence>
<feature type="domain" description="Aminopeptidase N-like N-terminal" evidence="4">
    <location>
        <begin position="69"/>
        <end position="230"/>
    </location>
</feature>
<dbReference type="Pfam" id="PF01433">
    <property type="entry name" value="Peptidase_M1"/>
    <property type="match status" value="2"/>
</dbReference>
<dbReference type="AlphaFoldDB" id="A0A094ZQK7"/>
<keyword evidence="5" id="KW-0031">Aminopeptidase</keyword>
<dbReference type="PANTHER" id="PTHR11533:SF299">
    <property type="entry name" value="AMINOPEPTIDASE"/>
    <property type="match status" value="1"/>
</dbReference>
<dbReference type="GO" id="GO:0005886">
    <property type="term" value="C:plasma membrane"/>
    <property type="evidence" value="ECO:0007669"/>
    <property type="project" value="UniProtKB-SubCell"/>
</dbReference>
<evidence type="ECO:0000259" key="4">
    <source>
        <dbReference type="Pfam" id="PF17900"/>
    </source>
</evidence>
<protein>
    <submittedName>
        <fullName evidence="5">Aminopeptidase N</fullName>
    </submittedName>
</protein>